<dbReference type="InterPro" id="IPR001537">
    <property type="entry name" value="SpoU_MeTrfase"/>
</dbReference>
<feature type="domain" description="tRNA/rRNA methyltransferase SpoU type" evidence="4">
    <location>
        <begin position="107"/>
        <end position="243"/>
    </location>
</feature>
<dbReference type="Pfam" id="PF22435">
    <property type="entry name" value="MRM3-like_sub_bind"/>
    <property type="match status" value="1"/>
</dbReference>
<dbReference type="GO" id="GO:0006396">
    <property type="term" value="P:RNA processing"/>
    <property type="evidence" value="ECO:0007669"/>
    <property type="project" value="InterPro"/>
</dbReference>
<evidence type="ECO:0000256" key="1">
    <source>
        <dbReference type="ARBA" id="ARBA00007228"/>
    </source>
</evidence>
<dbReference type="EMBL" id="SMFL01000003">
    <property type="protein sequence ID" value="TDE16503.1"/>
    <property type="molecule type" value="Genomic_DNA"/>
</dbReference>
<dbReference type="SUPFAM" id="SSF55315">
    <property type="entry name" value="L30e-like"/>
    <property type="match status" value="1"/>
</dbReference>
<name>A0A4R5DZ61_9BACT</name>
<dbReference type="PANTHER" id="PTHR43191:SF2">
    <property type="entry name" value="RRNA METHYLTRANSFERASE 3, MITOCHONDRIAL"/>
    <property type="match status" value="1"/>
</dbReference>
<evidence type="ECO:0000313" key="7">
    <source>
        <dbReference type="Proteomes" id="UP000294850"/>
    </source>
</evidence>
<sequence length="256" mass="28217">MLSKNRIKYINSLKIKKYRQLSQAFIVEGTKSVLELLDSDFTVEFVLATTEFQQKYSTISSQHKTLFETVTLQELQGLGSFQTNDSCLAVAKTKQNDFLCAENNEYVLVLDDVSDPGNLGTIIRIADWYGIKKIICSETTTDLYNPKVIAASKGSFTRVDLFYTCLPVYLAENAKSAMVGGAFLGGESLYDFSFSSKGGYIVMGNESNGVGAEVEAFVTHRITIPRFGEAESLNVGIATAVILDNMRRQMGAELKA</sequence>
<accession>A0A4R5DZ61</accession>
<evidence type="ECO:0000259" key="5">
    <source>
        <dbReference type="Pfam" id="PF22435"/>
    </source>
</evidence>
<dbReference type="GO" id="GO:0032259">
    <property type="term" value="P:methylation"/>
    <property type="evidence" value="ECO:0007669"/>
    <property type="project" value="UniProtKB-KW"/>
</dbReference>
<dbReference type="CDD" id="cd18109">
    <property type="entry name" value="SpoU-like_RNA-MTase"/>
    <property type="match status" value="1"/>
</dbReference>
<dbReference type="InterPro" id="IPR053888">
    <property type="entry name" value="MRM3-like_sub_bind"/>
</dbReference>
<dbReference type="OrthoDB" id="9785673at2"/>
<dbReference type="Gene3D" id="3.40.1280.10">
    <property type="match status" value="1"/>
</dbReference>
<organism evidence="6 7">
    <name type="scientific">Dyadobacter psychrotolerans</name>
    <dbReference type="NCBI Taxonomy" id="2541721"/>
    <lineage>
        <taxon>Bacteria</taxon>
        <taxon>Pseudomonadati</taxon>
        <taxon>Bacteroidota</taxon>
        <taxon>Cytophagia</taxon>
        <taxon>Cytophagales</taxon>
        <taxon>Spirosomataceae</taxon>
        <taxon>Dyadobacter</taxon>
    </lineage>
</organism>
<feature type="domain" description="MRM3-like substrate binding" evidence="5">
    <location>
        <begin position="5"/>
        <end position="78"/>
    </location>
</feature>
<evidence type="ECO:0000256" key="3">
    <source>
        <dbReference type="ARBA" id="ARBA00022679"/>
    </source>
</evidence>
<evidence type="ECO:0000259" key="4">
    <source>
        <dbReference type="Pfam" id="PF00588"/>
    </source>
</evidence>
<keyword evidence="3 6" id="KW-0808">Transferase</keyword>
<dbReference type="AlphaFoldDB" id="A0A4R5DZ61"/>
<dbReference type="PANTHER" id="PTHR43191">
    <property type="entry name" value="RRNA METHYLTRANSFERASE 3"/>
    <property type="match status" value="1"/>
</dbReference>
<keyword evidence="2 6" id="KW-0489">Methyltransferase</keyword>
<dbReference type="InterPro" id="IPR029026">
    <property type="entry name" value="tRNA_m1G_MTases_N"/>
</dbReference>
<evidence type="ECO:0000256" key="2">
    <source>
        <dbReference type="ARBA" id="ARBA00022603"/>
    </source>
</evidence>
<dbReference type="InterPro" id="IPR029028">
    <property type="entry name" value="Alpha/beta_knot_MTases"/>
</dbReference>
<dbReference type="RefSeq" id="WP_131958037.1">
    <property type="nucleotide sequence ID" value="NZ_SMFL01000003.1"/>
</dbReference>
<dbReference type="InterPro" id="IPR051259">
    <property type="entry name" value="rRNA_Methyltransferase"/>
</dbReference>
<protein>
    <submittedName>
        <fullName evidence="6">RNA methyltransferase</fullName>
    </submittedName>
</protein>
<comment type="caution">
    <text evidence="6">The sequence shown here is derived from an EMBL/GenBank/DDBJ whole genome shotgun (WGS) entry which is preliminary data.</text>
</comment>
<dbReference type="Pfam" id="PF00588">
    <property type="entry name" value="SpoU_methylase"/>
    <property type="match status" value="1"/>
</dbReference>
<gene>
    <name evidence="6" type="ORF">E0F88_09710</name>
</gene>
<keyword evidence="7" id="KW-1185">Reference proteome</keyword>
<dbReference type="GO" id="GO:0003723">
    <property type="term" value="F:RNA binding"/>
    <property type="evidence" value="ECO:0007669"/>
    <property type="project" value="InterPro"/>
</dbReference>
<proteinExistence type="inferred from homology"/>
<reference evidence="6 7" key="1">
    <citation type="submission" date="2019-03" db="EMBL/GenBank/DDBJ databases">
        <title>Dyadobacter AR-3-6 sp. nov., isolated from arctic soil.</title>
        <authorList>
            <person name="Chaudhary D.K."/>
        </authorList>
    </citation>
    <scope>NUCLEOTIDE SEQUENCE [LARGE SCALE GENOMIC DNA]</scope>
    <source>
        <strain evidence="6 7">AR-3-6</strain>
    </source>
</reference>
<dbReference type="InterPro" id="IPR029064">
    <property type="entry name" value="Ribosomal_eL30-like_sf"/>
</dbReference>
<dbReference type="Proteomes" id="UP000294850">
    <property type="component" value="Unassembled WGS sequence"/>
</dbReference>
<dbReference type="SUPFAM" id="SSF75217">
    <property type="entry name" value="alpha/beta knot"/>
    <property type="match status" value="1"/>
</dbReference>
<dbReference type="GO" id="GO:0008173">
    <property type="term" value="F:RNA methyltransferase activity"/>
    <property type="evidence" value="ECO:0007669"/>
    <property type="project" value="InterPro"/>
</dbReference>
<dbReference type="Gene3D" id="3.30.1330.30">
    <property type="match status" value="1"/>
</dbReference>
<evidence type="ECO:0000313" key="6">
    <source>
        <dbReference type="EMBL" id="TDE16503.1"/>
    </source>
</evidence>
<comment type="similarity">
    <text evidence="1">Belongs to the class IV-like SAM-binding methyltransferase superfamily. RNA methyltransferase TrmH family.</text>
</comment>